<dbReference type="Proteomes" id="UP000199060">
    <property type="component" value="Unassembled WGS sequence"/>
</dbReference>
<reference evidence="2" key="1">
    <citation type="submission" date="2016-10" db="EMBL/GenBank/DDBJ databases">
        <authorList>
            <person name="Varghese N."/>
            <person name="Submissions S."/>
        </authorList>
    </citation>
    <scope>NUCLEOTIDE SEQUENCE [LARGE SCALE GENOMIC DNA]</scope>
    <source>
        <strain evidence="2">DSM 23095</strain>
    </source>
</reference>
<evidence type="ECO:0000313" key="1">
    <source>
        <dbReference type="EMBL" id="SDC84103.1"/>
    </source>
</evidence>
<accession>A0A1G6PVG3</accession>
<dbReference type="STRING" id="686796.SAMN04488104_100771"/>
<dbReference type="AlphaFoldDB" id="A0A1G6PVG3"/>
<protein>
    <submittedName>
        <fullName evidence="1">Uncharacterized protein</fullName>
    </submittedName>
</protein>
<name>A0A1G6PVG3_9BACT</name>
<dbReference type="EMBL" id="FNAC01000007">
    <property type="protein sequence ID" value="SDC84103.1"/>
    <property type="molecule type" value="Genomic_DNA"/>
</dbReference>
<proteinExistence type="predicted"/>
<sequence length="41" mass="5132">MSNSEEWLNYKSFNFNYFDQNFSFKYRVISIKNWELDPKNS</sequence>
<keyword evidence="2" id="KW-1185">Reference proteome</keyword>
<organism evidence="1 2">
    <name type="scientific">Algoriphagus faecimaris</name>
    <dbReference type="NCBI Taxonomy" id="686796"/>
    <lineage>
        <taxon>Bacteria</taxon>
        <taxon>Pseudomonadati</taxon>
        <taxon>Bacteroidota</taxon>
        <taxon>Cytophagia</taxon>
        <taxon>Cytophagales</taxon>
        <taxon>Cyclobacteriaceae</taxon>
        <taxon>Algoriphagus</taxon>
    </lineage>
</organism>
<evidence type="ECO:0000313" key="2">
    <source>
        <dbReference type="Proteomes" id="UP000199060"/>
    </source>
</evidence>
<gene>
    <name evidence="1" type="ORF">SAMN04488104_100771</name>
</gene>